<feature type="region of interest" description="Disordered" evidence="2">
    <location>
        <begin position="222"/>
        <end position="253"/>
    </location>
</feature>
<protein>
    <submittedName>
        <fullName evidence="6">Adenosine deaminase domain-containing protein 1-like</fullName>
    </submittedName>
</protein>
<dbReference type="PANTHER" id="PTHR10910:SF145">
    <property type="entry name" value="DOUBLE-STRANDED RNA-SPECIFIC ADENOSINE DEAMINASE-LIKE"/>
    <property type="match status" value="1"/>
</dbReference>
<dbReference type="PROSITE" id="PS50141">
    <property type="entry name" value="A_DEAMIN_EDITASE"/>
    <property type="match status" value="1"/>
</dbReference>
<name>A0ABM0M6W1_SACKO</name>
<dbReference type="PROSITE" id="PS50137">
    <property type="entry name" value="DS_RBD"/>
    <property type="match status" value="1"/>
</dbReference>
<evidence type="ECO:0000259" key="4">
    <source>
        <dbReference type="PROSITE" id="PS50141"/>
    </source>
</evidence>
<dbReference type="CDD" id="cd19905">
    <property type="entry name" value="DSRM_ADAD1"/>
    <property type="match status" value="1"/>
</dbReference>
<dbReference type="SMART" id="SM00358">
    <property type="entry name" value="DSRM"/>
    <property type="match status" value="1"/>
</dbReference>
<keyword evidence="1" id="KW-0694">RNA-binding</keyword>
<dbReference type="Pfam" id="PF02137">
    <property type="entry name" value="A_deamin"/>
    <property type="match status" value="1"/>
</dbReference>
<feature type="domain" description="A to I editase" evidence="4">
    <location>
        <begin position="412"/>
        <end position="756"/>
    </location>
</feature>
<evidence type="ECO:0000313" key="6">
    <source>
        <dbReference type="RefSeq" id="XP_006815752.1"/>
    </source>
</evidence>
<evidence type="ECO:0000256" key="2">
    <source>
        <dbReference type="SAM" id="MobiDB-lite"/>
    </source>
</evidence>
<dbReference type="InterPro" id="IPR014720">
    <property type="entry name" value="dsRBD_dom"/>
</dbReference>
<feature type="region of interest" description="Disordered" evidence="2">
    <location>
        <begin position="1"/>
        <end position="26"/>
    </location>
</feature>
<feature type="compositionally biased region" description="Low complexity" evidence="2">
    <location>
        <begin position="334"/>
        <end position="357"/>
    </location>
</feature>
<organism evidence="5 6">
    <name type="scientific">Saccoglossus kowalevskii</name>
    <name type="common">Acorn worm</name>
    <dbReference type="NCBI Taxonomy" id="10224"/>
    <lineage>
        <taxon>Eukaryota</taxon>
        <taxon>Metazoa</taxon>
        <taxon>Hemichordata</taxon>
        <taxon>Enteropneusta</taxon>
        <taxon>Harrimaniidae</taxon>
        <taxon>Saccoglossus</taxon>
    </lineage>
</organism>
<feature type="domain" description="DRBM" evidence="3">
    <location>
        <begin position="127"/>
        <end position="196"/>
    </location>
</feature>
<evidence type="ECO:0000256" key="1">
    <source>
        <dbReference type="PROSITE-ProRule" id="PRU00266"/>
    </source>
</evidence>
<accession>A0ABM0M6W1</accession>
<dbReference type="RefSeq" id="XP_006815752.1">
    <property type="nucleotide sequence ID" value="XM_006815689.1"/>
</dbReference>
<proteinExistence type="predicted"/>
<reference evidence="6" key="1">
    <citation type="submission" date="2025-08" db="UniProtKB">
        <authorList>
            <consortium name="RefSeq"/>
        </authorList>
    </citation>
    <scope>IDENTIFICATION</scope>
    <source>
        <tissue evidence="6">Testes</tissue>
    </source>
</reference>
<evidence type="ECO:0000313" key="5">
    <source>
        <dbReference type="Proteomes" id="UP000694865"/>
    </source>
</evidence>
<keyword evidence="5" id="KW-1185">Reference proteome</keyword>
<gene>
    <name evidence="6" type="primary">LOC102800655</name>
</gene>
<feature type="compositionally biased region" description="Low complexity" evidence="2">
    <location>
        <begin position="14"/>
        <end position="23"/>
    </location>
</feature>
<dbReference type="Pfam" id="PF00035">
    <property type="entry name" value="dsrm"/>
    <property type="match status" value="1"/>
</dbReference>
<feature type="compositionally biased region" description="Basic and acidic residues" evidence="2">
    <location>
        <begin position="224"/>
        <end position="238"/>
    </location>
</feature>
<dbReference type="PANTHER" id="PTHR10910">
    <property type="entry name" value="EUKARYOTE SPECIFIC DSRNA BINDING PROTEIN"/>
    <property type="match status" value="1"/>
</dbReference>
<dbReference type="GeneID" id="102800655"/>
<dbReference type="InterPro" id="IPR002466">
    <property type="entry name" value="A_deamin"/>
</dbReference>
<feature type="compositionally biased region" description="Polar residues" evidence="2">
    <location>
        <begin position="289"/>
        <end position="314"/>
    </location>
</feature>
<dbReference type="InterPro" id="IPR044455">
    <property type="entry name" value="ADAD1_DSRM"/>
</dbReference>
<feature type="region of interest" description="Disordered" evidence="2">
    <location>
        <begin position="289"/>
        <end position="362"/>
    </location>
</feature>
<dbReference type="Gene3D" id="3.30.160.20">
    <property type="match status" value="1"/>
</dbReference>
<evidence type="ECO:0000259" key="3">
    <source>
        <dbReference type="PROSITE" id="PS50137"/>
    </source>
</evidence>
<dbReference type="Proteomes" id="UP000694865">
    <property type="component" value="Unplaced"/>
</dbReference>
<sequence length="758" mass="83051">MANSLTRDAFYQISQQQSTGTGSLRLPRSMPQVLQGQQMPSRLIAGIQQQEEPPVVSEAPATISYASAVGPGHSTAQITYNSLSAPPVTGTTLVPVTQLQMRAQEEMACPKKVPPELIQKFLSGAKNACAALNEFAQMRRIKLKYEESPVLDCSVIVPKFAFTCTTDGFIHKQGVGRTKKEAKTLAAKIALTTLLGVDEDVVESQKRGNVIYDSMGRVITLPDSDPHRYIPPEEKDPNKIQPTGKGGHFQLNAPLPTAYSQINKKFFPEKGLEDDKLKVIPGLHVAAAQTKQTHSAVSKSTQPPSGAYQPQPQKKQTHTAAAVSKVTQPPPGAYQPQPAYSQPVSSWKSVQPSVSHVPSPPLETHQKMMVGVKNLHKPLGIGRGHLLGQQYTLDDYSTELQPGGNGSGQVICLGTGCGSIDGRAIVNEGRSLVNCHGVAVARRSFQRFLYRELKLFYDGNLSESIFECISGSRLLSIKKSVSFHLYLNTAPCGDAARFISIDACSEPISDLELEFMMSGTHYPSINLGNQQGHLTVISNDGQMLSSLNKLQTWESITQSGVMYNMSCSDKLLMWNLLGLQGSLLSYFLEPIYLTSITLGNQYEHSHMARAMCCRLDDSISARLPGFKLHHPLLGRTSHAMPLSTANTDMDTTVSLNWSLGDSKYEVIDCKTGKCTNSSPFRAGASGASRLCKLAFYSRFLELCTKANRHDLLHASTYQQAKALCKFYQSSKSDFFHQLNKHGYGDWVVKPVEINFFSK</sequence>
<dbReference type="SUPFAM" id="SSF54768">
    <property type="entry name" value="dsRNA-binding domain-like"/>
    <property type="match status" value="1"/>
</dbReference>
<dbReference type="SMART" id="SM00552">
    <property type="entry name" value="ADEAMc"/>
    <property type="match status" value="1"/>
</dbReference>